<evidence type="ECO:0000313" key="1">
    <source>
        <dbReference type="EMBL" id="NEN23246.1"/>
    </source>
</evidence>
<proteinExistence type="predicted"/>
<accession>A0A7K3WNN6</accession>
<dbReference type="AlphaFoldDB" id="A0A7K3WNN6"/>
<organism evidence="1 2">
    <name type="scientific">Cryomorpha ignava</name>
    <dbReference type="NCBI Taxonomy" id="101383"/>
    <lineage>
        <taxon>Bacteria</taxon>
        <taxon>Pseudomonadati</taxon>
        <taxon>Bacteroidota</taxon>
        <taxon>Flavobacteriia</taxon>
        <taxon>Flavobacteriales</taxon>
        <taxon>Cryomorphaceae</taxon>
        <taxon>Cryomorpha</taxon>
    </lineage>
</organism>
<name>A0A7K3WNN6_9FLAO</name>
<comment type="caution">
    <text evidence="1">The sequence shown here is derived from an EMBL/GenBank/DDBJ whole genome shotgun (WGS) entry which is preliminary data.</text>
</comment>
<reference evidence="1 2" key="1">
    <citation type="submission" date="2020-02" db="EMBL/GenBank/DDBJ databases">
        <title>Out from the shadows clarifying the taxonomy of the family Cryomorphaceae and related taxa by utilizing the GTDB taxonomic framework.</title>
        <authorList>
            <person name="Bowman J.P."/>
        </authorList>
    </citation>
    <scope>NUCLEOTIDE SEQUENCE [LARGE SCALE GENOMIC DNA]</scope>
    <source>
        <strain evidence="1 2">QSSC 1-22</strain>
    </source>
</reference>
<keyword evidence="2" id="KW-1185">Reference proteome</keyword>
<sequence length="261" mass="29532">MELFHLFNRAIEIEELPEKFTYPFSYKPHPLCVEASDLLKKHLETQGEWEHNFGLQSDSESHGIGKMFGVLIVKNTDGQIGFLAAFSGGLADGTNYPGFAPPVYNSEVYNAFVDDGMREITLINNAILEKENADLAEELEKINLLKHLRKTHSVSLLNKIFDQYHFLNQAGESKTLREIFQHLLPKSPPGGAGECAAPKLLQYAFTQNMKPIALAEFWWGKNPKKVNVQHGKFYPSCIDKCKPILNHMLEGIELDEPLVEF</sequence>
<dbReference type="Proteomes" id="UP000486602">
    <property type="component" value="Unassembled WGS sequence"/>
</dbReference>
<dbReference type="EMBL" id="JAAGVY010000009">
    <property type="protein sequence ID" value="NEN23246.1"/>
    <property type="molecule type" value="Genomic_DNA"/>
</dbReference>
<protein>
    <submittedName>
        <fullName evidence="1">Pseudouridylate synthase</fullName>
    </submittedName>
</protein>
<gene>
    <name evidence="1" type="ORF">G3O08_07005</name>
</gene>
<evidence type="ECO:0000313" key="2">
    <source>
        <dbReference type="Proteomes" id="UP000486602"/>
    </source>
</evidence>